<comment type="caution">
    <text evidence="1">The sequence shown here is derived from an EMBL/GenBank/DDBJ whole genome shotgun (WGS) entry which is preliminary data.</text>
</comment>
<dbReference type="EMBL" id="CM047945">
    <property type="protein sequence ID" value="KAI9898414.1"/>
    <property type="molecule type" value="Genomic_DNA"/>
</dbReference>
<accession>A0ACC0UWE1</accession>
<gene>
    <name evidence="1" type="ORF">N3K66_006774</name>
</gene>
<reference evidence="1" key="1">
    <citation type="submission" date="2022-10" db="EMBL/GenBank/DDBJ databases">
        <title>Complete Genome of Trichothecium roseum strain YXFP-22015, a Plant Pathogen Isolated from Citrus.</title>
        <authorList>
            <person name="Wang Y."/>
            <person name="Zhu L."/>
        </authorList>
    </citation>
    <scope>NUCLEOTIDE SEQUENCE</scope>
    <source>
        <strain evidence="1">YXFP-22015</strain>
    </source>
</reference>
<organism evidence="1 2">
    <name type="scientific">Trichothecium roseum</name>
    <dbReference type="NCBI Taxonomy" id="47278"/>
    <lineage>
        <taxon>Eukaryota</taxon>
        <taxon>Fungi</taxon>
        <taxon>Dikarya</taxon>
        <taxon>Ascomycota</taxon>
        <taxon>Pezizomycotina</taxon>
        <taxon>Sordariomycetes</taxon>
        <taxon>Hypocreomycetidae</taxon>
        <taxon>Hypocreales</taxon>
        <taxon>Hypocreales incertae sedis</taxon>
        <taxon>Trichothecium</taxon>
    </lineage>
</organism>
<keyword evidence="2" id="KW-1185">Reference proteome</keyword>
<name>A0ACC0UWE1_9HYPO</name>
<evidence type="ECO:0000313" key="2">
    <source>
        <dbReference type="Proteomes" id="UP001163324"/>
    </source>
</evidence>
<sequence length="843" mass="92523">MKKFSKFITRHLATRSSPNPVSERHRRFGREHLNLHQLTSSRFLLPPGTADGNELAVIDGKTNFLVDEGSKVCERCKQIDVEKLLGWEVGQPRAWVELSHVFGPIIPPKPVPKTSLDQDGQETDTAAEGDAESVVDEGCPYCAFFRALLGHADDETGKFAPYLRIRLAFEVTNVKETHELGRAVLMEVMTRNKTLPWGYVVKAAADEGRSLEGYSDGEGTKAELRGRVVGEVIDLDVVKTWIDHCQGNHTSDAGCARGWERVEGLRLVDCQRRSIISADLDEVTEYATLSYAHDDTQETTSSEAADVLPKNLPPLFQDAIALSLSLGYRYLWIDAYCFTPLDEEVKQAQTPLLGDIFASAGLTLVIAAGKGTTTFIPGVSAPRQPQLTLQTPSGLFTTTMLRPDIEYLASAHARQGWTYQEIMLSRRRLIITPSQAYFQCEAMHCYESVSLPLRVAPDVGLGRLFPNPALNLENIEDEGVQVWKYMGRDIRPGDRLDAFKAVLRRYEHSDIWTQSFLGTAMLDLDRISEEPLDRVVTQTDRMAIALSWTPSAPSHHATSPCAHIPSSPFPSWTWLSWHARVSTQKSPGALTLGLPRGSIHKASASPGMEVGVGFKDGAVLNWEADGDGIAARPEEDVEFLRLKALCFDINIRRLNISKRGDVAGEQGWCISEDSVMDDQGKEMVESWLRDDVHADEVERTTEGEESDGSREQQAEDEDSLLGILLAGRNWSTATSTSGTATPTGGKPPASGKNSSSAAKSAGASGKNHAPPEEPITTVLVCKKGPALAADGGRRLRRLGVLTLQYDTFAHAADGGDGAVLRGVWGEPRNKKDLKVQIREVDVY</sequence>
<proteinExistence type="predicted"/>
<dbReference type="Proteomes" id="UP001163324">
    <property type="component" value="Chromosome 6"/>
</dbReference>
<evidence type="ECO:0000313" key="1">
    <source>
        <dbReference type="EMBL" id="KAI9898414.1"/>
    </source>
</evidence>
<protein>
    <submittedName>
        <fullName evidence="1">Uncharacterized protein</fullName>
    </submittedName>
</protein>